<dbReference type="EMBL" id="UINC01200054">
    <property type="protein sequence ID" value="SVE18765.1"/>
    <property type="molecule type" value="Genomic_DNA"/>
</dbReference>
<sequence length="173" mass="18446">MQTFVAALFSEAGLRDEDARLMGQILTDNDLRCVFSHGTNACKQYLHYLREGGINPRPDVKVVHEAPGALVLDGDGGLGYFPCWHGTERIIAKAKTCGSAVLTTRNHHHFGAAGNYTRRAVAADCIGLAASNHRSTHDPGRPVYSTITSSPLSIAVPAGEQPPLILDMAGGIL</sequence>
<dbReference type="GO" id="GO:0016491">
    <property type="term" value="F:oxidoreductase activity"/>
    <property type="evidence" value="ECO:0007669"/>
    <property type="project" value="UniProtKB-KW"/>
</dbReference>
<dbReference type="PANTHER" id="PTHR11091">
    <property type="entry name" value="OXIDOREDUCTASE-RELATED"/>
    <property type="match status" value="1"/>
</dbReference>
<keyword evidence="2" id="KW-0560">Oxidoreductase</keyword>
<dbReference type="InterPro" id="IPR003767">
    <property type="entry name" value="Malate/L-lactate_DH-like"/>
</dbReference>
<dbReference type="Gene3D" id="1.10.1530.10">
    <property type="match status" value="1"/>
</dbReference>
<dbReference type="InterPro" id="IPR036111">
    <property type="entry name" value="Mal/L-sulfo/L-lacto_DH-like_sf"/>
</dbReference>
<protein>
    <recommendedName>
        <fullName evidence="4">Ldh family oxidoreductase</fullName>
    </recommendedName>
</protein>
<dbReference type="SUPFAM" id="SSF89733">
    <property type="entry name" value="L-sulfolactate dehydrogenase-like"/>
    <property type="match status" value="1"/>
</dbReference>
<proteinExistence type="inferred from homology"/>
<dbReference type="InterPro" id="IPR043143">
    <property type="entry name" value="Mal/L-sulf/L-lact_DH-like_NADP"/>
</dbReference>
<dbReference type="Pfam" id="PF02615">
    <property type="entry name" value="Ldh_2"/>
    <property type="match status" value="1"/>
</dbReference>
<dbReference type="InterPro" id="IPR043144">
    <property type="entry name" value="Mal/L-sulf/L-lact_DH-like_ah"/>
</dbReference>
<comment type="similarity">
    <text evidence="1">Belongs to the LDH2/MDH2 oxidoreductase family.</text>
</comment>
<evidence type="ECO:0000256" key="2">
    <source>
        <dbReference type="ARBA" id="ARBA00023002"/>
    </source>
</evidence>
<dbReference type="Gene3D" id="3.30.1370.60">
    <property type="entry name" value="Hypothetical oxidoreductase yiak, domain 2"/>
    <property type="match status" value="1"/>
</dbReference>
<dbReference type="PANTHER" id="PTHR11091:SF0">
    <property type="entry name" value="MALATE DEHYDROGENASE"/>
    <property type="match status" value="1"/>
</dbReference>
<evidence type="ECO:0000313" key="3">
    <source>
        <dbReference type="EMBL" id="SVE18765.1"/>
    </source>
</evidence>
<evidence type="ECO:0000256" key="1">
    <source>
        <dbReference type="ARBA" id="ARBA00006056"/>
    </source>
</evidence>
<gene>
    <name evidence="3" type="ORF">METZ01_LOCUS471619</name>
</gene>
<organism evidence="3">
    <name type="scientific">marine metagenome</name>
    <dbReference type="NCBI Taxonomy" id="408172"/>
    <lineage>
        <taxon>unclassified sequences</taxon>
        <taxon>metagenomes</taxon>
        <taxon>ecological metagenomes</taxon>
    </lineage>
</organism>
<reference evidence="3" key="1">
    <citation type="submission" date="2018-05" db="EMBL/GenBank/DDBJ databases">
        <authorList>
            <person name="Lanie J.A."/>
            <person name="Ng W.-L."/>
            <person name="Kazmierczak K.M."/>
            <person name="Andrzejewski T.M."/>
            <person name="Davidsen T.M."/>
            <person name="Wayne K.J."/>
            <person name="Tettelin H."/>
            <person name="Glass J.I."/>
            <person name="Rusch D."/>
            <person name="Podicherti R."/>
            <person name="Tsui H.-C.T."/>
            <person name="Winkler M.E."/>
        </authorList>
    </citation>
    <scope>NUCLEOTIDE SEQUENCE</scope>
</reference>
<feature type="non-terminal residue" evidence="3">
    <location>
        <position position="173"/>
    </location>
</feature>
<evidence type="ECO:0008006" key="4">
    <source>
        <dbReference type="Google" id="ProtNLM"/>
    </source>
</evidence>
<dbReference type="AlphaFoldDB" id="A0A383BH97"/>
<name>A0A383BH97_9ZZZZ</name>
<accession>A0A383BH97</accession>